<evidence type="ECO:0000313" key="10">
    <source>
        <dbReference type="EMBL" id="OHA26796.1"/>
    </source>
</evidence>
<keyword evidence="4" id="KW-0548">Nucleotidyltransferase</keyword>
<evidence type="ECO:0000256" key="4">
    <source>
        <dbReference type="ARBA" id="ARBA00022695"/>
    </source>
</evidence>
<name>A0A1G2MSD9_9BACT</name>
<dbReference type="CDD" id="cd02540">
    <property type="entry name" value="GT2_GlmU_N_bac"/>
    <property type="match status" value="1"/>
</dbReference>
<gene>
    <name evidence="10" type="ORF">A3C06_01510</name>
</gene>
<comment type="catalytic activity">
    <reaction evidence="6">
        <text>alpha-D-glucosamine 1-phosphate + acetyl-CoA = N-acetyl-alpha-D-glucosamine 1-phosphate + CoA + H(+)</text>
        <dbReference type="Rhea" id="RHEA:13725"/>
        <dbReference type="ChEBI" id="CHEBI:15378"/>
        <dbReference type="ChEBI" id="CHEBI:57287"/>
        <dbReference type="ChEBI" id="CHEBI:57288"/>
        <dbReference type="ChEBI" id="CHEBI:57776"/>
        <dbReference type="ChEBI" id="CHEBI:58516"/>
        <dbReference type="EC" id="2.3.1.157"/>
    </reaction>
</comment>
<dbReference type="InterPro" id="IPR025877">
    <property type="entry name" value="MobA-like_NTP_Trfase"/>
</dbReference>
<evidence type="ECO:0000259" key="9">
    <source>
        <dbReference type="Pfam" id="PF12804"/>
    </source>
</evidence>
<dbReference type="Pfam" id="PF12804">
    <property type="entry name" value="NTP_transf_3"/>
    <property type="match status" value="1"/>
</dbReference>
<comment type="similarity">
    <text evidence="2">In the N-terminal section; belongs to the N-acetylglucosamine-1-phosphate uridyltransferase family.</text>
</comment>
<protein>
    <recommendedName>
        <fullName evidence="9">MobA-like NTP transferase domain-containing protein</fullName>
    </recommendedName>
</protein>
<dbReference type="STRING" id="1802312.A3C06_01510"/>
<dbReference type="PANTHER" id="PTHR43584:SF3">
    <property type="entry name" value="BIFUNCTIONAL PROTEIN GLMU"/>
    <property type="match status" value="1"/>
</dbReference>
<proteinExistence type="inferred from homology"/>
<dbReference type="GO" id="GO:0003977">
    <property type="term" value="F:UDP-N-acetylglucosamine diphosphorylase activity"/>
    <property type="evidence" value="ECO:0007669"/>
    <property type="project" value="UniProtKB-EC"/>
</dbReference>
<keyword evidence="5" id="KW-0012">Acyltransferase</keyword>
<dbReference type="EMBL" id="MHRQ01000016">
    <property type="protein sequence ID" value="OHA26796.1"/>
    <property type="molecule type" value="Genomic_DNA"/>
</dbReference>
<dbReference type="PANTHER" id="PTHR43584">
    <property type="entry name" value="NUCLEOTIDYL TRANSFERASE"/>
    <property type="match status" value="1"/>
</dbReference>
<organism evidence="10 11">
    <name type="scientific">Candidatus Taylorbacteria bacterium RIFCSPHIGHO2_02_FULL_46_13</name>
    <dbReference type="NCBI Taxonomy" id="1802312"/>
    <lineage>
        <taxon>Bacteria</taxon>
        <taxon>Candidatus Tayloriibacteriota</taxon>
    </lineage>
</organism>
<dbReference type="AlphaFoldDB" id="A0A1G2MSD9"/>
<evidence type="ECO:0000256" key="3">
    <source>
        <dbReference type="ARBA" id="ARBA00022679"/>
    </source>
</evidence>
<dbReference type="InterPro" id="IPR050065">
    <property type="entry name" value="GlmU-like"/>
</dbReference>
<reference evidence="10 11" key="1">
    <citation type="journal article" date="2016" name="Nat. Commun.">
        <title>Thousands of microbial genomes shed light on interconnected biogeochemical processes in an aquifer system.</title>
        <authorList>
            <person name="Anantharaman K."/>
            <person name="Brown C.T."/>
            <person name="Hug L.A."/>
            <person name="Sharon I."/>
            <person name="Castelle C.J."/>
            <person name="Probst A.J."/>
            <person name="Thomas B.C."/>
            <person name="Singh A."/>
            <person name="Wilkins M.J."/>
            <person name="Karaoz U."/>
            <person name="Brodie E.L."/>
            <person name="Williams K.H."/>
            <person name="Hubbard S.S."/>
            <person name="Banfield J.F."/>
        </authorList>
    </citation>
    <scope>NUCLEOTIDE SEQUENCE [LARGE SCALE GENOMIC DNA]</scope>
</reference>
<comment type="function">
    <text evidence="8">Catalyzes the last two sequential reactions in the de novo biosynthetic pathway for UDP-N-acetylglucosamine (UDP-GlcNAc). The C-terminal domain catalyzes the transfer of acetyl group from acetyl coenzyme A to glucosamine-1-phosphate (GlcN-1-P) to produce N-acetylglucosamine-1-phosphate (GlcNAc-1-P), which is converted into UDP-GlcNAc by the transfer of uridine 5-monophosphate (from uridine 5-triphosphate), a reaction catalyzed by the N-terminal domain.</text>
</comment>
<dbReference type="GO" id="GO:0019134">
    <property type="term" value="F:glucosamine-1-phosphate N-acetyltransferase activity"/>
    <property type="evidence" value="ECO:0007669"/>
    <property type="project" value="UniProtKB-EC"/>
</dbReference>
<evidence type="ECO:0000256" key="2">
    <source>
        <dbReference type="ARBA" id="ARBA00007947"/>
    </source>
</evidence>
<accession>A0A1G2MSD9</accession>
<dbReference type="Proteomes" id="UP000177565">
    <property type="component" value="Unassembled WGS sequence"/>
</dbReference>
<evidence type="ECO:0000256" key="5">
    <source>
        <dbReference type="ARBA" id="ARBA00023315"/>
    </source>
</evidence>
<dbReference type="SUPFAM" id="SSF53448">
    <property type="entry name" value="Nucleotide-diphospho-sugar transferases"/>
    <property type="match status" value="1"/>
</dbReference>
<evidence type="ECO:0000256" key="7">
    <source>
        <dbReference type="ARBA" id="ARBA00048493"/>
    </source>
</evidence>
<evidence type="ECO:0000256" key="6">
    <source>
        <dbReference type="ARBA" id="ARBA00048247"/>
    </source>
</evidence>
<comment type="caution">
    <text evidence="10">The sequence shown here is derived from an EMBL/GenBank/DDBJ whole genome shotgun (WGS) entry which is preliminary data.</text>
</comment>
<sequence>MDSIKLIILAAGKGKRMNSELPKVLLPLAGKPLLLHLLEAIKTSGLSKPIILVVGVASEDVKKIAGPEYQYVLQKEQLGTGHAVQCAESSLKDRAEHIMVLYGDHPLVDAETIRHIAQSHLSHHNPVTMATVQVDNFDGKNENFKDYGRILRDKNGKIDRIVERKDATPEELNVTEVNPSYFCFNATWLWKNLKHLTQENAQHEYYLTSLPQMAHQNGENITTISINPITALGANTPEQLAILEQTIRENK</sequence>
<comment type="catalytic activity">
    <reaction evidence="7">
        <text>N-acetyl-alpha-D-glucosamine 1-phosphate + UTP + H(+) = UDP-N-acetyl-alpha-D-glucosamine + diphosphate</text>
        <dbReference type="Rhea" id="RHEA:13509"/>
        <dbReference type="ChEBI" id="CHEBI:15378"/>
        <dbReference type="ChEBI" id="CHEBI:33019"/>
        <dbReference type="ChEBI" id="CHEBI:46398"/>
        <dbReference type="ChEBI" id="CHEBI:57705"/>
        <dbReference type="ChEBI" id="CHEBI:57776"/>
        <dbReference type="EC" id="2.7.7.23"/>
    </reaction>
</comment>
<comment type="similarity">
    <text evidence="1">In the C-terminal section; belongs to the transferase hexapeptide repeat family.</text>
</comment>
<evidence type="ECO:0000256" key="8">
    <source>
        <dbReference type="ARBA" id="ARBA00049628"/>
    </source>
</evidence>
<evidence type="ECO:0000256" key="1">
    <source>
        <dbReference type="ARBA" id="ARBA00007707"/>
    </source>
</evidence>
<evidence type="ECO:0000313" key="11">
    <source>
        <dbReference type="Proteomes" id="UP000177565"/>
    </source>
</evidence>
<feature type="domain" description="MobA-like NTP transferase" evidence="9">
    <location>
        <begin position="7"/>
        <end position="133"/>
    </location>
</feature>
<dbReference type="Gene3D" id="3.90.550.10">
    <property type="entry name" value="Spore Coat Polysaccharide Biosynthesis Protein SpsA, Chain A"/>
    <property type="match status" value="1"/>
</dbReference>
<keyword evidence="3" id="KW-0808">Transferase</keyword>
<dbReference type="InterPro" id="IPR029044">
    <property type="entry name" value="Nucleotide-diphossugar_trans"/>
</dbReference>